<feature type="domain" description="DUF2345" evidence="2">
    <location>
        <begin position="1"/>
        <end position="140"/>
    </location>
</feature>
<evidence type="ECO:0000313" key="4">
    <source>
        <dbReference type="Proteomes" id="UP000623958"/>
    </source>
</evidence>
<gene>
    <name evidence="3" type="ORF">GCM10009090_37880</name>
</gene>
<feature type="region of interest" description="Disordered" evidence="1">
    <location>
        <begin position="177"/>
        <end position="208"/>
    </location>
</feature>
<reference evidence="3" key="2">
    <citation type="submission" date="2020-09" db="EMBL/GenBank/DDBJ databases">
        <authorList>
            <person name="Sun Q."/>
            <person name="Ohkuma M."/>
        </authorList>
    </citation>
    <scope>NUCLEOTIDE SEQUENCE</scope>
    <source>
        <strain evidence="3">JCM 13306</strain>
    </source>
</reference>
<sequence>MAAPAGIGLVAGQALHWSAGETLTLASGRGSEVAVAGDARLHAGQAIGVLAAAVEGGNTQGHTLSVVSGEGELELQAQNDEVRLQARQGLKVVSANAAVELAAGKRVRLATAGGASVTIEGGNISIACPGKITTGAAGLSAADAGHCPVQAQVRPARSSRQAHAERGIRLGHGRWYDPLRQDQWSGRDRGGRDLRTRSHRPVRTGRGP</sequence>
<protein>
    <recommendedName>
        <fullName evidence="2">DUF2345 domain-containing protein</fullName>
    </recommendedName>
</protein>
<accession>A0A919KKU5</accession>
<evidence type="ECO:0000313" key="3">
    <source>
        <dbReference type="EMBL" id="GHH61421.1"/>
    </source>
</evidence>
<evidence type="ECO:0000256" key="1">
    <source>
        <dbReference type="SAM" id="MobiDB-lite"/>
    </source>
</evidence>
<dbReference type="AlphaFoldDB" id="A0A919KKU5"/>
<evidence type="ECO:0000259" key="2">
    <source>
        <dbReference type="Pfam" id="PF10106"/>
    </source>
</evidence>
<feature type="compositionally biased region" description="Basic residues" evidence="1">
    <location>
        <begin position="197"/>
        <end position="208"/>
    </location>
</feature>
<proteinExistence type="predicted"/>
<comment type="caution">
    <text evidence="3">The sequence shown here is derived from an EMBL/GenBank/DDBJ whole genome shotgun (WGS) entry which is preliminary data.</text>
</comment>
<keyword evidence="4" id="KW-1185">Reference proteome</keyword>
<dbReference type="Pfam" id="PF10106">
    <property type="entry name" value="DUF2345"/>
    <property type="match status" value="1"/>
</dbReference>
<name>A0A919KKU5_9XANT</name>
<reference evidence="3" key="1">
    <citation type="journal article" date="2014" name="Int. J. Syst. Evol. Microbiol.">
        <title>Complete genome sequence of Corynebacterium casei LMG S-19264T (=DSM 44701T), isolated from a smear-ripened cheese.</title>
        <authorList>
            <consortium name="US DOE Joint Genome Institute (JGI-PGF)"/>
            <person name="Walter F."/>
            <person name="Albersmeier A."/>
            <person name="Kalinowski J."/>
            <person name="Ruckert C."/>
        </authorList>
    </citation>
    <scope>NUCLEOTIDE SEQUENCE</scope>
    <source>
        <strain evidence="3">JCM 13306</strain>
    </source>
</reference>
<dbReference type="EMBL" id="BNBA01000059">
    <property type="protein sequence ID" value="GHH61421.1"/>
    <property type="molecule type" value="Genomic_DNA"/>
</dbReference>
<dbReference type="InterPro" id="IPR018769">
    <property type="entry name" value="VgrG2_DUF2345"/>
</dbReference>
<feature type="compositionally biased region" description="Basic and acidic residues" evidence="1">
    <location>
        <begin position="177"/>
        <end position="196"/>
    </location>
</feature>
<dbReference type="Proteomes" id="UP000623958">
    <property type="component" value="Unassembled WGS sequence"/>
</dbReference>
<organism evidence="3 4">
    <name type="scientific">Xanthomonas boreopolis</name>
    <dbReference type="NCBI Taxonomy" id="86183"/>
    <lineage>
        <taxon>Bacteria</taxon>
        <taxon>Pseudomonadati</taxon>
        <taxon>Pseudomonadota</taxon>
        <taxon>Gammaproteobacteria</taxon>
        <taxon>Lysobacterales</taxon>
        <taxon>Lysobacteraceae</taxon>
        <taxon>Xanthomonas</taxon>
    </lineage>
</organism>